<feature type="transmembrane region" description="Helical" evidence="6">
    <location>
        <begin position="152"/>
        <end position="179"/>
    </location>
</feature>
<protein>
    <recommendedName>
        <fullName evidence="6">GDT1 family protein</fullName>
    </recommendedName>
</protein>
<feature type="transmembrane region" description="Helical" evidence="6">
    <location>
        <begin position="345"/>
        <end position="366"/>
    </location>
</feature>
<dbReference type="PANTHER" id="PTHR12608">
    <property type="entry name" value="TRANSMEMBRANE PROTEIN HTP-1 RELATED"/>
    <property type="match status" value="1"/>
</dbReference>
<accession>A0A9D4UZ23</accession>
<feature type="transmembrane region" description="Helical" evidence="6">
    <location>
        <begin position="313"/>
        <end position="333"/>
    </location>
</feature>
<dbReference type="EMBL" id="JABFUD020000008">
    <property type="protein sequence ID" value="KAI5076233.1"/>
    <property type="molecule type" value="Genomic_DNA"/>
</dbReference>
<keyword evidence="4 6" id="KW-1133">Transmembrane helix</keyword>
<evidence type="ECO:0000256" key="3">
    <source>
        <dbReference type="ARBA" id="ARBA00022692"/>
    </source>
</evidence>
<evidence type="ECO:0000313" key="8">
    <source>
        <dbReference type="Proteomes" id="UP000886520"/>
    </source>
</evidence>
<dbReference type="OrthoDB" id="442680at2759"/>
<sequence length="370" mass="39124">MPALSARLGDLLRSHLEASSLPSSLQLRFYGNPLKKYSLGLHPFAVRSSPSSCLSPHVLKKDDIHNKSFFSTSEAEHQRLVVQEDIQLATDVTEQTTFSQIEIPDEMNANFQLGVASAAVALAFLACSQAWAGPEIATVQDATSWWGDLDDIKSGFVSAFLLIFFSEIGDKTFFIAAVLASRKSNAAVFTGTFGALVAMTFISVFLGRAFHYIDGVLPFSLGENDLPLDDLAAVVLLVYFGATTLLEAASMEGSKAQEEQQEAELAIAGLGGNGKGSAITNTAFATFGLVFVAEWGDKSFFSTIALSAASSPVGVVSGAVAGHGLATVLAVLGGSLLSNYISEKVTAYIGGSLFLIFAAFTLYEIVSVRS</sequence>
<feature type="transmembrane region" description="Helical" evidence="6">
    <location>
        <begin position="186"/>
        <end position="211"/>
    </location>
</feature>
<reference evidence="7" key="1">
    <citation type="submission" date="2021-01" db="EMBL/GenBank/DDBJ databases">
        <title>Adiantum capillus-veneris genome.</title>
        <authorList>
            <person name="Fang Y."/>
            <person name="Liao Q."/>
        </authorList>
    </citation>
    <scope>NUCLEOTIDE SEQUENCE</scope>
    <source>
        <strain evidence="7">H3</strain>
        <tissue evidence="7">Leaf</tissue>
    </source>
</reference>
<evidence type="ECO:0000313" key="7">
    <source>
        <dbReference type="EMBL" id="KAI5076233.1"/>
    </source>
</evidence>
<dbReference type="GO" id="GO:0032468">
    <property type="term" value="P:Golgi calcium ion homeostasis"/>
    <property type="evidence" value="ECO:0007669"/>
    <property type="project" value="TreeGrafter"/>
</dbReference>
<evidence type="ECO:0000256" key="1">
    <source>
        <dbReference type="ARBA" id="ARBA00004141"/>
    </source>
</evidence>
<comment type="caution">
    <text evidence="7">The sequence shown here is derived from an EMBL/GenBank/DDBJ whole genome shotgun (WGS) entry which is preliminary data.</text>
</comment>
<gene>
    <name evidence="7" type="ORF">GOP47_0008298</name>
</gene>
<dbReference type="GO" id="GO:0005384">
    <property type="term" value="F:manganese ion transmembrane transporter activity"/>
    <property type="evidence" value="ECO:0007669"/>
    <property type="project" value="TreeGrafter"/>
</dbReference>
<proteinExistence type="inferred from homology"/>
<keyword evidence="3 6" id="KW-0812">Transmembrane</keyword>
<dbReference type="GO" id="GO:0015085">
    <property type="term" value="F:calcium ion transmembrane transporter activity"/>
    <property type="evidence" value="ECO:0007669"/>
    <property type="project" value="TreeGrafter"/>
</dbReference>
<dbReference type="PANTHER" id="PTHR12608:SF6">
    <property type="entry name" value="PROTEIN PAM71, CHLOROPLASTIC"/>
    <property type="match status" value="1"/>
</dbReference>
<dbReference type="GO" id="GO:0032472">
    <property type="term" value="P:Golgi calcium ion transport"/>
    <property type="evidence" value="ECO:0007669"/>
    <property type="project" value="TreeGrafter"/>
</dbReference>
<dbReference type="InterPro" id="IPR049555">
    <property type="entry name" value="GDT1-like_CS"/>
</dbReference>
<feature type="transmembrane region" description="Helical" evidence="6">
    <location>
        <begin position="113"/>
        <end position="132"/>
    </location>
</feature>
<dbReference type="PROSITE" id="PS01214">
    <property type="entry name" value="UPF0016"/>
    <property type="match status" value="1"/>
</dbReference>
<dbReference type="AlphaFoldDB" id="A0A9D4UZ23"/>
<dbReference type="InterPro" id="IPR001727">
    <property type="entry name" value="GDT1-like"/>
</dbReference>
<dbReference type="GO" id="GO:0005794">
    <property type="term" value="C:Golgi apparatus"/>
    <property type="evidence" value="ECO:0007669"/>
    <property type="project" value="TreeGrafter"/>
</dbReference>
<dbReference type="Pfam" id="PF01169">
    <property type="entry name" value="GDT1"/>
    <property type="match status" value="2"/>
</dbReference>
<evidence type="ECO:0000256" key="2">
    <source>
        <dbReference type="ARBA" id="ARBA00009190"/>
    </source>
</evidence>
<name>A0A9D4UZ23_ADICA</name>
<dbReference type="Proteomes" id="UP000886520">
    <property type="component" value="Chromosome 8"/>
</dbReference>
<keyword evidence="5 6" id="KW-0472">Membrane</keyword>
<comment type="similarity">
    <text evidence="2 6">Belongs to the GDT1 family.</text>
</comment>
<comment type="subcellular location">
    <subcellularLocation>
        <location evidence="1 6">Membrane</location>
        <topology evidence="1 6">Multi-pass membrane protein</topology>
    </subcellularLocation>
</comment>
<feature type="transmembrane region" description="Helical" evidence="6">
    <location>
        <begin position="231"/>
        <end position="249"/>
    </location>
</feature>
<organism evidence="7 8">
    <name type="scientific">Adiantum capillus-veneris</name>
    <name type="common">Maidenhair fern</name>
    <dbReference type="NCBI Taxonomy" id="13818"/>
    <lineage>
        <taxon>Eukaryota</taxon>
        <taxon>Viridiplantae</taxon>
        <taxon>Streptophyta</taxon>
        <taxon>Embryophyta</taxon>
        <taxon>Tracheophyta</taxon>
        <taxon>Polypodiopsida</taxon>
        <taxon>Polypodiidae</taxon>
        <taxon>Polypodiales</taxon>
        <taxon>Pteridineae</taxon>
        <taxon>Pteridaceae</taxon>
        <taxon>Vittarioideae</taxon>
        <taxon>Adiantum</taxon>
    </lineage>
</organism>
<keyword evidence="8" id="KW-1185">Reference proteome</keyword>
<evidence type="ECO:0000256" key="5">
    <source>
        <dbReference type="ARBA" id="ARBA00023136"/>
    </source>
</evidence>
<evidence type="ECO:0000256" key="6">
    <source>
        <dbReference type="RuleBase" id="RU365102"/>
    </source>
</evidence>
<dbReference type="GO" id="GO:0009535">
    <property type="term" value="C:chloroplast thylakoid membrane"/>
    <property type="evidence" value="ECO:0007669"/>
    <property type="project" value="TreeGrafter"/>
</dbReference>
<evidence type="ECO:0000256" key="4">
    <source>
        <dbReference type="ARBA" id="ARBA00022989"/>
    </source>
</evidence>